<dbReference type="Proteomes" id="UP000181917">
    <property type="component" value="Unassembled WGS sequence"/>
</dbReference>
<dbReference type="OrthoDB" id="4955040at2"/>
<name>A0A1H1DEX5_9MICC</name>
<sequence length="101" mass="10498">MASSLQSTTSGLAVGGTGTDDLRLAARRLYACETALLELNGRLAGLELAAWVSPAGQAFRRSLVERQLRMDNAATEVREAAVAVNAFGVAVEAADLIQPGP</sequence>
<evidence type="ECO:0000313" key="1">
    <source>
        <dbReference type="EMBL" id="SDQ75012.1"/>
    </source>
</evidence>
<accession>A0A1H1DEX5</accession>
<keyword evidence="2" id="KW-1185">Reference proteome</keyword>
<dbReference type="STRING" id="37928.SAMN04489742_2412"/>
<evidence type="ECO:0000313" key="2">
    <source>
        <dbReference type="Proteomes" id="UP000181917"/>
    </source>
</evidence>
<dbReference type="RefSeq" id="WP_074700624.1">
    <property type="nucleotide sequence ID" value="NZ_CP018863.1"/>
</dbReference>
<dbReference type="KEGG" id="acry:AC20117_05365"/>
<gene>
    <name evidence="1" type="ORF">SAMN04489742_2412</name>
</gene>
<proteinExistence type="predicted"/>
<dbReference type="EMBL" id="FNKH01000002">
    <property type="protein sequence ID" value="SDQ75012.1"/>
    <property type="molecule type" value="Genomic_DNA"/>
</dbReference>
<dbReference type="AlphaFoldDB" id="A0A1H1DEX5"/>
<reference evidence="1 2" key="1">
    <citation type="submission" date="2016-10" db="EMBL/GenBank/DDBJ databases">
        <authorList>
            <person name="de Groot N.N."/>
        </authorList>
    </citation>
    <scope>NUCLEOTIDE SEQUENCE [LARGE SCALE GENOMIC DNA]</scope>
    <source>
        <strain evidence="1 2">DSM 20117</strain>
    </source>
</reference>
<protein>
    <submittedName>
        <fullName evidence="1">Uncharacterized protein</fullName>
    </submittedName>
</protein>
<organism evidence="1 2">
    <name type="scientific">Crystallibacter crystallopoietes</name>
    <dbReference type="NCBI Taxonomy" id="37928"/>
    <lineage>
        <taxon>Bacteria</taxon>
        <taxon>Bacillati</taxon>
        <taxon>Actinomycetota</taxon>
        <taxon>Actinomycetes</taxon>
        <taxon>Micrococcales</taxon>
        <taxon>Micrococcaceae</taxon>
        <taxon>Crystallibacter</taxon>
    </lineage>
</organism>